<comment type="caution">
    <text evidence="2">The sequence shown here is derived from an EMBL/GenBank/DDBJ whole genome shotgun (WGS) entry which is preliminary data.</text>
</comment>
<sequence length="156" mass="17497">ADDAMPVVPPRPSPPRKVCMTGEGWEDEQWLTRAKELLRTFGVDVQPPEMMARATDTKVLMEGPCKSRLQKLDLHGWKAFEDWYTPLDQIYKVRDMAICHASIEGPAAVGGLLGAPGHSYVVPAKRASSRKELAEEKQYASPRKPPGAFRRIRSRK</sequence>
<name>A0AA36HSW6_9DINO</name>
<feature type="non-terminal residue" evidence="2">
    <location>
        <position position="156"/>
    </location>
</feature>
<reference evidence="2" key="1">
    <citation type="submission" date="2023-08" db="EMBL/GenBank/DDBJ databases">
        <authorList>
            <person name="Chen Y."/>
            <person name="Shah S."/>
            <person name="Dougan E. K."/>
            <person name="Thang M."/>
            <person name="Chan C."/>
        </authorList>
    </citation>
    <scope>NUCLEOTIDE SEQUENCE</scope>
</reference>
<organism evidence="2 3">
    <name type="scientific">Effrenium voratum</name>
    <dbReference type="NCBI Taxonomy" id="2562239"/>
    <lineage>
        <taxon>Eukaryota</taxon>
        <taxon>Sar</taxon>
        <taxon>Alveolata</taxon>
        <taxon>Dinophyceae</taxon>
        <taxon>Suessiales</taxon>
        <taxon>Symbiodiniaceae</taxon>
        <taxon>Effrenium</taxon>
    </lineage>
</organism>
<keyword evidence="3" id="KW-1185">Reference proteome</keyword>
<dbReference type="Proteomes" id="UP001178507">
    <property type="component" value="Unassembled WGS sequence"/>
</dbReference>
<dbReference type="EMBL" id="CAUJNA010000229">
    <property type="protein sequence ID" value="CAJ1374077.1"/>
    <property type="molecule type" value="Genomic_DNA"/>
</dbReference>
<evidence type="ECO:0000256" key="1">
    <source>
        <dbReference type="SAM" id="MobiDB-lite"/>
    </source>
</evidence>
<feature type="region of interest" description="Disordered" evidence="1">
    <location>
        <begin position="1"/>
        <end position="21"/>
    </location>
</feature>
<evidence type="ECO:0000313" key="3">
    <source>
        <dbReference type="Proteomes" id="UP001178507"/>
    </source>
</evidence>
<feature type="region of interest" description="Disordered" evidence="1">
    <location>
        <begin position="131"/>
        <end position="156"/>
    </location>
</feature>
<proteinExistence type="predicted"/>
<gene>
    <name evidence="2" type="ORF">EVOR1521_LOCUS3710</name>
</gene>
<dbReference type="AlphaFoldDB" id="A0AA36HSW6"/>
<accession>A0AA36HSW6</accession>
<protein>
    <submittedName>
        <fullName evidence="2">Uncharacterized protein</fullName>
    </submittedName>
</protein>
<evidence type="ECO:0000313" key="2">
    <source>
        <dbReference type="EMBL" id="CAJ1374077.1"/>
    </source>
</evidence>